<dbReference type="AlphaFoldDB" id="A0A1M5L694"/>
<proteinExistence type="predicted"/>
<organism evidence="2 4">
    <name type="scientific">Chryseobacterium vrystaatense</name>
    <dbReference type="NCBI Taxonomy" id="307480"/>
    <lineage>
        <taxon>Bacteria</taxon>
        <taxon>Pseudomonadati</taxon>
        <taxon>Bacteroidota</taxon>
        <taxon>Flavobacteriia</taxon>
        <taxon>Flavobacteriales</taxon>
        <taxon>Weeksellaceae</taxon>
        <taxon>Chryseobacterium group</taxon>
        <taxon>Chryseobacterium</taxon>
    </lineage>
</organism>
<keyword evidence="3" id="KW-1185">Reference proteome</keyword>
<dbReference type="OrthoDB" id="657665at2"/>
<dbReference type="RefSeq" id="WP_034748941.1">
    <property type="nucleotide sequence ID" value="NZ_FQVE01000006.1"/>
</dbReference>
<protein>
    <submittedName>
        <fullName evidence="2">Uncharacterized protein</fullName>
    </submittedName>
</protein>
<reference evidence="1 3" key="1">
    <citation type="submission" date="2014-07" db="EMBL/GenBank/DDBJ databases">
        <title>Genome of Chryseobacterium vrystaatense LMG 22846.</title>
        <authorList>
            <person name="Pipes S.E."/>
            <person name="Stropko S.J."/>
            <person name="Newman J.D."/>
        </authorList>
    </citation>
    <scope>NUCLEOTIDE SEQUENCE [LARGE SCALE GENOMIC DNA]</scope>
    <source>
        <strain evidence="1 3">LMG 22846</strain>
    </source>
</reference>
<reference evidence="4" key="2">
    <citation type="submission" date="2016-11" db="EMBL/GenBank/DDBJ databases">
        <authorList>
            <person name="Varghese N."/>
            <person name="Submissions S."/>
        </authorList>
    </citation>
    <scope>NUCLEOTIDE SEQUENCE [LARGE SCALE GENOMIC DNA]</scope>
    <source>
        <strain evidence="4">YR203</strain>
    </source>
</reference>
<dbReference type="Proteomes" id="UP000028719">
    <property type="component" value="Unassembled WGS sequence"/>
</dbReference>
<dbReference type="EMBL" id="FQVE01000006">
    <property type="protein sequence ID" value="SHG60480.1"/>
    <property type="molecule type" value="Genomic_DNA"/>
</dbReference>
<evidence type="ECO:0000313" key="3">
    <source>
        <dbReference type="Proteomes" id="UP000028719"/>
    </source>
</evidence>
<evidence type="ECO:0000313" key="1">
    <source>
        <dbReference type="EMBL" id="KFF23911.1"/>
    </source>
</evidence>
<reference evidence="2" key="3">
    <citation type="submission" date="2016-11" db="EMBL/GenBank/DDBJ databases">
        <authorList>
            <person name="Jaros S."/>
            <person name="Januszkiewicz K."/>
            <person name="Wedrychowicz H."/>
        </authorList>
    </citation>
    <scope>NUCLEOTIDE SEQUENCE [LARGE SCALE GENOMIC DNA]</scope>
    <source>
        <strain evidence="2">YR203</strain>
    </source>
</reference>
<gene>
    <name evidence="1" type="ORF">IW16_21195</name>
    <name evidence="2" type="ORF">SAMN02787073_4576</name>
</gene>
<evidence type="ECO:0000313" key="4">
    <source>
        <dbReference type="Proteomes" id="UP000184108"/>
    </source>
</evidence>
<name>A0A1M5L694_9FLAO</name>
<dbReference type="EMBL" id="JPRI01000010">
    <property type="protein sequence ID" value="KFF23911.1"/>
    <property type="molecule type" value="Genomic_DNA"/>
</dbReference>
<dbReference type="Proteomes" id="UP000184108">
    <property type="component" value="Unassembled WGS sequence"/>
</dbReference>
<evidence type="ECO:0000313" key="2">
    <source>
        <dbReference type="EMBL" id="SHG60480.1"/>
    </source>
</evidence>
<accession>A0A1M5L694</accession>
<sequence length="79" mass="9088">MLNVGGSLFNENMKKIKLEYNLCVFLFAYLNQASLSLHRAGWTGIRELKSFYSNQVNPKEVVNFLILNAEVNFPVFQTN</sequence>